<gene>
    <name evidence="1" type="ORF">FRZ06_01430</name>
</gene>
<protein>
    <submittedName>
        <fullName evidence="1">MATE family efflux transporter</fullName>
    </submittedName>
</protein>
<dbReference type="Proteomes" id="UP000594014">
    <property type="component" value="Chromosome"/>
</dbReference>
<proteinExistence type="predicted"/>
<sequence length="452" mass="49153">MGANRLGELPVGKLLLEFSVPAIIAMIANALYNVIDSIFVGRGVGSLALTAVTIAFPIMIILMAFAMLIGIGATAMISLKLGQQKKDDAERILGTAFASSVVVGVSLTVIFLIFLDPLLLFLGATPDVFLYAKQFSTVILIGAVFQFLSFGLNNIIRAEGNPVISMATMLFSAGMNCLLNPLFIFVFHWGVIGSALATVTTQILVSAYIIYHFTIGKSNLKLHKKYFRLAPDLMGKIASIGLSPFLLQLAASVTLFIFNSHLLEYGGEMAVAAMGVINRTAMMLLMPIFGINQGAQPIIGYNYGAKKYDRVRKTLRLASIAATAICIFGFVLSELFSPQIIGLFNKEQELIAIGTRGIRIFMLMIPVVGVQIVITNYFQAVGKASKAILLSLTRQVLFLIPLILILPSFFRLDGIWMAGPISDFSSSMLAIVLLVKEFRYLQDKHDEGSSLR</sequence>
<keyword evidence="2" id="KW-1185">Reference proteome</keyword>
<organism evidence="1 2">
    <name type="scientific">Anoxybacterium hadale</name>
    <dbReference type="NCBI Taxonomy" id="3408580"/>
    <lineage>
        <taxon>Bacteria</taxon>
        <taxon>Bacillati</taxon>
        <taxon>Bacillota</taxon>
        <taxon>Clostridia</taxon>
        <taxon>Peptostreptococcales</taxon>
        <taxon>Anaerovoracaceae</taxon>
        <taxon>Anoxybacterium</taxon>
    </lineage>
</organism>
<evidence type="ECO:0000313" key="2">
    <source>
        <dbReference type="Proteomes" id="UP000594014"/>
    </source>
</evidence>
<evidence type="ECO:0000313" key="1">
    <source>
        <dbReference type="EMBL" id="QOX65795.1"/>
    </source>
</evidence>
<reference evidence="1" key="1">
    <citation type="submission" date="2019-08" db="EMBL/GenBank/DDBJ databases">
        <title>Genome sequence of Clostridiales bacterium MT110.</title>
        <authorList>
            <person name="Cao J."/>
        </authorList>
    </citation>
    <scope>NUCLEOTIDE SEQUENCE</scope>
    <source>
        <strain evidence="1">MT110</strain>
    </source>
</reference>
<accession>A0ACD1AHG7</accession>
<name>A0ACD1AHG7_9FIRM</name>
<dbReference type="EMBL" id="CP042469">
    <property type="protein sequence ID" value="QOX65795.1"/>
    <property type="molecule type" value="Genomic_DNA"/>
</dbReference>